<dbReference type="PROSITE" id="PS50977">
    <property type="entry name" value="HTH_TETR_2"/>
    <property type="match status" value="1"/>
</dbReference>
<dbReference type="InterPro" id="IPR009057">
    <property type="entry name" value="Homeodomain-like_sf"/>
</dbReference>
<evidence type="ECO:0000313" key="4">
    <source>
        <dbReference type="EMBL" id="TXR54944.1"/>
    </source>
</evidence>
<dbReference type="Pfam" id="PF00440">
    <property type="entry name" value="TetR_N"/>
    <property type="match status" value="1"/>
</dbReference>
<evidence type="ECO:0000256" key="2">
    <source>
        <dbReference type="PROSITE-ProRule" id="PRU00335"/>
    </source>
</evidence>
<dbReference type="SUPFAM" id="SSF46689">
    <property type="entry name" value="Homeodomain-like"/>
    <property type="match status" value="1"/>
</dbReference>
<evidence type="ECO:0000259" key="3">
    <source>
        <dbReference type="PROSITE" id="PS50977"/>
    </source>
</evidence>
<gene>
    <name evidence="4" type="ORF">FME95_03360</name>
</gene>
<keyword evidence="5" id="KW-1185">Reference proteome</keyword>
<evidence type="ECO:0000256" key="1">
    <source>
        <dbReference type="ARBA" id="ARBA00023125"/>
    </source>
</evidence>
<reference evidence="4 5" key="1">
    <citation type="submission" date="2019-07" db="EMBL/GenBank/DDBJ databases">
        <title>Reinekea sp. strain SSH23 genome sequencing and assembly.</title>
        <authorList>
            <person name="Kim I."/>
        </authorList>
    </citation>
    <scope>NUCLEOTIDE SEQUENCE [LARGE SCALE GENOMIC DNA]</scope>
    <source>
        <strain evidence="4 5">SSH23</strain>
    </source>
</reference>
<dbReference type="Proteomes" id="UP000321764">
    <property type="component" value="Unassembled WGS sequence"/>
</dbReference>
<dbReference type="PANTHER" id="PTHR47752">
    <property type="entry name" value="HTH-TYPE TRANSCRIPTIONAL REPRESSOR FABR"/>
    <property type="match status" value="1"/>
</dbReference>
<feature type="domain" description="HTH tetR-type" evidence="3">
    <location>
        <begin position="1"/>
        <end position="55"/>
    </location>
</feature>
<dbReference type="InterPro" id="IPR050692">
    <property type="entry name" value="HTH_transcr_repressor_FabR"/>
</dbReference>
<dbReference type="AlphaFoldDB" id="A0A5C8ZBY0"/>
<dbReference type="InterPro" id="IPR001647">
    <property type="entry name" value="HTH_TetR"/>
</dbReference>
<organism evidence="4 5">
    <name type="scientific">Reinekea thalattae</name>
    <dbReference type="NCBI Taxonomy" id="2593301"/>
    <lineage>
        <taxon>Bacteria</taxon>
        <taxon>Pseudomonadati</taxon>
        <taxon>Pseudomonadota</taxon>
        <taxon>Gammaproteobacteria</taxon>
        <taxon>Oceanospirillales</taxon>
        <taxon>Saccharospirillaceae</taxon>
        <taxon>Reinekea</taxon>
    </lineage>
</organism>
<protein>
    <submittedName>
        <fullName evidence="4">TetR family transcriptional regulator</fullName>
    </submittedName>
</protein>
<comment type="caution">
    <text evidence="4">The sequence shown here is derived from an EMBL/GenBank/DDBJ whole genome shotgun (WGS) entry which is preliminary data.</text>
</comment>
<keyword evidence="1 2" id="KW-0238">DNA-binding</keyword>
<feature type="DNA-binding region" description="H-T-H motif" evidence="2">
    <location>
        <begin position="18"/>
        <end position="37"/>
    </location>
</feature>
<dbReference type="EMBL" id="VKAD01000001">
    <property type="protein sequence ID" value="TXR54944.1"/>
    <property type="molecule type" value="Genomic_DNA"/>
</dbReference>
<dbReference type="PANTHER" id="PTHR47752:SF1">
    <property type="entry name" value="HTH-TYPE TRANSCRIPTIONAL REPRESSOR FABR"/>
    <property type="match status" value="1"/>
</dbReference>
<dbReference type="Gene3D" id="1.10.357.10">
    <property type="entry name" value="Tetracycline Repressor, domain 2"/>
    <property type="match status" value="1"/>
</dbReference>
<proteinExistence type="predicted"/>
<sequence>MNAALRLVGPNRSISSLSLREITREAGIAPNSFYRHFDSTEDLAISIINLAGSTLRTLIGQARVKAKEVDKGIVRNSVEIFIEQLYVDAHYLPTLLREGIVGTDRYKQAVRQQLAYFEQELTEDIISIGEKANGVPIYPELIAQAITRLVFAMGTDALDMPREKHAQLIDQMVVMIKMLFAGAHLLKKQQPSK</sequence>
<dbReference type="Gene3D" id="1.10.10.60">
    <property type="entry name" value="Homeodomain-like"/>
    <property type="match status" value="1"/>
</dbReference>
<dbReference type="OrthoDB" id="8617654at2"/>
<evidence type="ECO:0000313" key="5">
    <source>
        <dbReference type="Proteomes" id="UP000321764"/>
    </source>
</evidence>
<accession>A0A5C8ZBY0</accession>
<dbReference type="GO" id="GO:0003677">
    <property type="term" value="F:DNA binding"/>
    <property type="evidence" value="ECO:0007669"/>
    <property type="project" value="UniProtKB-UniRule"/>
</dbReference>
<name>A0A5C8ZBY0_9GAMM</name>